<dbReference type="GO" id="GO:0016872">
    <property type="term" value="F:intramolecular lyase activity"/>
    <property type="evidence" value="ECO:0007669"/>
    <property type="project" value="InterPro"/>
</dbReference>
<dbReference type="AlphaFoldDB" id="A0A6J6J4L6"/>
<dbReference type="GO" id="GO:0016117">
    <property type="term" value="P:carotenoid biosynthetic process"/>
    <property type="evidence" value="ECO:0007669"/>
    <property type="project" value="UniProtKB-KW"/>
</dbReference>
<feature type="transmembrane region" description="Helical" evidence="8">
    <location>
        <begin position="12"/>
        <end position="29"/>
    </location>
</feature>
<evidence type="ECO:0000256" key="4">
    <source>
        <dbReference type="ARBA" id="ARBA00022746"/>
    </source>
</evidence>
<feature type="transmembrane region" description="Helical" evidence="8">
    <location>
        <begin position="90"/>
        <end position="108"/>
    </location>
</feature>
<evidence type="ECO:0000256" key="7">
    <source>
        <dbReference type="ARBA" id="ARBA00023235"/>
    </source>
</evidence>
<dbReference type="GO" id="GO:0045436">
    <property type="term" value="F:lycopene beta cyclase activity"/>
    <property type="evidence" value="ECO:0007669"/>
    <property type="project" value="UniProtKB-ARBA"/>
</dbReference>
<evidence type="ECO:0000256" key="2">
    <source>
        <dbReference type="ARBA" id="ARBA00004829"/>
    </source>
</evidence>
<proteinExistence type="predicted"/>
<dbReference type="EMBL" id="CAEZVN010000040">
    <property type="protein sequence ID" value="CAB4631728.1"/>
    <property type="molecule type" value="Genomic_DNA"/>
</dbReference>
<feature type="transmembrane region" description="Helical" evidence="8">
    <location>
        <begin position="41"/>
        <end position="70"/>
    </location>
</feature>
<accession>A0A6J6J4L6</accession>
<gene>
    <name evidence="9" type="ORF">UFOPK2001_00563</name>
</gene>
<comment type="pathway">
    <text evidence="2">Carotenoid biosynthesis.</text>
</comment>
<keyword evidence="4" id="KW-0125">Carotenoid biosynthesis</keyword>
<dbReference type="NCBIfam" id="TIGR03462">
    <property type="entry name" value="CarR_dom_SF"/>
    <property type="match status" value="1"/>
</dbReference>
<keyword evidence="6 8" id="KW-0472">Membrane</keyword>
<dbReference type="GO" id="GO:0016020">
    <property type="term" value="C:membrane"/>
    <property type="evidence" value="ECO:0007669"/>
    <property type="project" value="UniProtKB-SubCell"/>
</dbReference>
<evidence type="ECO:0000256" key="3">
    <source>
        <dbReference type="ARBA" id="ARBA00022692"/>
    </source>
</evidence>
<evidence type="ECO:0000256" key="1">
    <source>
        <dbReference type="ARBA" id="ARBA00004141"/>
    </source>
</evidence>
<evidence type="ECO:0000256" key="6">
    <source>
        <dbReference type="ARBA" id="ARBA00023136"/>
    </source>
</evidence>
<dbReference type="InterPro" id="IPR017825">
    <property type="entry name" value="Lycopene_cyclase_dom"/>
</dbReference>
<keyword evidence="3 8" id="KW-0812">Transmembrane</keyword>
<evidence type="ECO:0000256" key="8">
    <source>
        <dbReference type="SAM" id="Phobius"/>
    </source>
</evidence>
<organism evidence="9">
    <name type="scientific">freshwater metagenome</name>
    <dbReference type="NCBI Taxonomy" id="449393"/>
    <lineage>
        <taxon>unclassified sequences</taxon>
        <taxon>metagenomes</taxon>
        <taxon>ecological metagenomes</taxon>
    </lineage>
</organism>
<protein>
    <submittedName>
        <fullName evidence="9">Unannotated protein</fullName>
    </submittedName>
</protein>
<reference evidence="9" key="1">
    <citation type="submission" date="2020-05" db="EMBL/GenBank/DDBJ databases">
        <authorList>
            <person name="Chiriac C."/>
            <person name="Salcher M."/>
            <person name="Ghai R."/>
            <person name="Kavagutti S V."/>
        </authorList>
    </citation>
    <scope>NUCLEOTIDE SEQUENCE</scope>
</reference>
<keyword evidence="7" id="KW-0413">Isomerase</keyword>
<comment type="subcellular location">
    <subcellularLocation>
        <location evidence="1">Membrane</location>
        <topology evidence="1">Multi-pass membrane protein</topology>
    </subcellularLocation>
</comment>
<evidence type="ECO:0000256" key="5">
    <source>
        <dbReference type="ARBA" id="ARBA00022989"/>
    </source>
</evidence>
<name>A0A6J6J4L6_9ZZZZ</name>
<keyword evidence="5 8" id="KW-1133">Transmembrane helix</keyword>
<dbReference type="GO" id="GO:0016120">
    <property type="term" value="P:carotene biosynthetic process"/>
    <property type="evidence" value="ECO:0007669"/>
    <property type="project" value="UniProtKB-ARBA"/>
</dbReference>
<evidence type="ECO:0000313" key="9">
    <source>
        <dbReference type="EMBL" id="CAB4631728.1"/>
    </source>
</evidence>
<sequence length="123" mass="13396">MARTAGRASSNLGLYLLALVVSLLGLVGLDRRHKLVFFRDWLAGAVSISVGVAFFLIWDIFGIANGIFFRGETVGLTGLLLAPELPIEEVLFLSLLCYSTLEVFLGLGRFVHGRRDKRAGAKS</sequence>